<evidence type="ECO:0000256" key="2">
    <source>
        <dbReference type="ARBA" id="ARBA00004922"/>
    </source>
</evidence>
<dbReference type="EMBL" id="NPHW01005131">
    <property type="protein sequence ID" value="OXV07077.1"/>
    <property type="molecule type" value="Genomic_DNA"/>
</dbReference>
<feature type="transmembrane region" description="Helical" evidence="10">
    <location>
        <begin position="327"/>
        <end position="343"/>
    </location>
</feature>
<proteinExistence type="inferred from homology"/>
<evidence type="ECO:0000256" key="1">
    <source>
        <dbReference type="ARBA" id="ARBA00004477"/>
    </source>
</evidence>
<sequence length="585" mass="66143">MLTSKHPVNFPGLGLGKSNPKPVQNGILLSVNVALYVFLISNAFAAFYSPIQDCDEVFNYWEPAHYLNHGYGLQTWEYSPEYSIRSWFYIIIHAVIGKAVSFFTPRKTVEFYTIRFILAFICTVCETRLYLVICQARSRVVGLLFLVIMAFSPGMFHASAAFLPSSFAMYSSMLGLAAFLDGNHITEGIMWFGIGAVLGWPFAAVLIVPFLVERAIVAIRTGHIQPTLNNIARGVIGCFIILILEIVIDSFFFRKFVIIPWNLISYNIFGGKDRGPNIFGTEPWTFYIRNLFLNFNFWSMLAVSAAPLLILQALLQPRAIKEKLPPSITLVSPFYTWLAIFMLQPHKEERFMYPAYPFLAVNAAIAFDVILSCVGNPSGWNRHIPPRLRLFGVLGFVLFTVNIGLLRIFGIITAYNAPLNVYRTLDNPGMGEPGDSVCFGKEWYRFPSSFLLPDNIRAKFLKSEFRGLLPGEFADGPNIPTLLKGISTVPSGMNDRNQEDRGKYVDIARCSFLVDSYFADGSSSPLEPPYILDESNWEKVSCHQFLDVSRTSTLGRIAWIPDISLIPERFRRKWGQYCLLKRRSS</sequence>
<keyword evidence="9 10" id="KW-0472">Membrane</keyword>
<name>A0A232LSS5_9EURO</name>
<evidence type="ECO:0000256" key="9">
    <source>
        <dbReference type="ARBA" id="ARBA00023136"/>
    </source>
</evidence>
<dbReference type="EMBL" id="NPHW01005131">
    <property type="protein sequence ID" value="OXV07078.1"/>
    <property type="molecule type" value="Genomic_DNA"/>
</dbReference>
<feature type="transmembrane region" description="Helical" evidence="10">
    <location>
        <begin position="295"/>
        <end position="315"/>
    </location>
</feature>
<evidence type="ECO:0000256" key="10">
    <source>
        <dbReference type="RuleBase" id="RU363075"/>
    </source>
</evidence>
<keyword evidence="7 10" id="KW-0256">Endoplasmic reticulum</keyword>
<feature type="transmembrane region" description="Helical" evidence="10">
    <location>
        <begin position="189"/>
        <end position="211"/>
    </location>
</feature>
<dbReference type="InterPro" id="IPR005599">
    <property type="entry name" value="GPI_mannosylTrfase"/>
</dbReference>
<dbReference type="Proteomes" id="UP000243515">
    <property type="component" value="Unassembled WGS sequence"/>
</dbReference>
<evidence type="ECO:0000256" key="7">
    <source>
        <dbReference type="ARBA" id="ARBA00022824"/>
    </source>
</evidence>
<dbReference type="GO" id="GO:0000026">
    <property type="term" value="F:alpha-1,2-mannosyltransferase activity"/>
    <property type="evidence" value="ECO:0007669"/>
    <property type="project" value="TreeGrafter"/>
</dbReference>
<dbReference type="EC" id="2.4.1.-" evidence="10"/>
<reference evidence="11" key="2">
    <citation type="submission" date="2016-01" db="EMBL/GenBank/DDBJ databases">
        <authorList>
            <person name="Oliw E.H."/>
        </authorList>
    </citation>
    <scope>NUCLEOTIDE SEQUENCE</scope>
    <source>
        <strain evidence="11">OSC145934</strain>
    </source>
</reference>
<evidence type="ECO:0000256" key="6">
    <source>
        <dbReference type="ARBA" id="ARBA00022692"/>
    </source>
</evidence>
<keyword evidence="8 10" id="KW-1133">Transmembrane helix</keyword>
<dbReference type="GO" id="GO:0005789">
    <property type="term" value="C:endoplasmic reticulum membrane"/>
    <property type="evidence" value="ECO:0007669"/>
    <property type="project" value="UniProtKB-SubCell"/>
</dbReference>
<evidence type="ECO:0000256" key="8">
    <source>
        <dbReference type="ARBA" id="ARBA00022989"/>
    </source>
</evidence>
<comment type="pathway">
    <text evidence="2">Protein modification; protein glycosylation.</text>
</comment>
<dbReference type="GO" id="GO:0006487">
    <property type="term" value="P:protein N-linked glycosylation"/>
    <property type="evidence" value="ECO:0007669"/>
    <property type="project" value="TreeGrafter"/>
</dbReference>
<evidence type="ECO:0000256" key="4">
    <source>
        <dbReference type="ARBA" id="ARBA00022676"/>
    </source>
</evidence>
<organism evidence="11 12">
    <name type="scientific">Elaphomyces granulatus</name>
    <dbReference type="NCBI Taxonomy" id="519963"/>
    <lineage>
        <taxon>Eukaryota</taxon>
        <taxon>Fungi</taxon>
        <taxon>Dikarya</taxon>
        <taxon>Ascomycota</taxon>
        <taxon>Pezizomycotina</taxon>
        <taxon>Eurotiomycetes</taxon>
        <taxon>Eurotiomycetidae</taxon>
        <taxon>Eurotiales</taxon>
        <taxon>Elaphomycetaceae</taxon>
        <taxon>Elaphomyces</taxon>
    </lineage>
</organism>
<protein>
    <recommendedName>
        <fullName evidence="10">Mannosyltransferase</fullName>
        <ecNumber evidence="10">2.4.1.-</ecNumber>
    </recommendedName>
</protein>
<dbReference type="AlphaFoldDB" id="A0A232LSS5"/>
<reference evidence="11 12" key="1">
    <citation type="journal article" date="2015" name="Environ. Microbiol.">
        <title>Metagenome sequence of Elaphomyces granulatus from sporocarp tissue reveals Ascomycota ectomycorrhizal fingerprints of genome expansion and a Proteobacteria-rich microbiome.</title>
        <authorList>
            <person name="Quandt C.A."/>
            <person name="Kohler A."/>
            <person name="Hesse C.N."/>
            <person name="Sharpton T.J."/>
            <person name="Martin F."/>
            <person name="Spatafora J.W."/>
        </authorList>
    </citation>
    <scope>NUCLEOTIDE SEQUENCE [LARGE SCALE GENOMIC DNA]</scope>
    <source>
        <strain evidence="11 12">OSC145934</strain>
    </source>
</reference>
<feature type="transmembrane region" description="Helical" evidence="10">
    <location>
        <begin position="231"/>
        <end position="253"/>
    </location>
</feature>
<keyword evidence="4 10" id="KW-0328">Glycosyltransferase</keyword>
<keyword evidence="12" id="KW-1185">Reference proteome</keyword>
<keyword evidence="5" id="KW-0808">Transferase</keyword>
<feature type="transmembrane region" description="Helical" evidence="10">
    <location>
        <begin position="27"/>
        <end position="48"/>
    </location>
</feature>
<feature type="transmembrane region" description="Helical" evidence="10">
    <location>
        <begin position="143"/>
        <end position="169"/>
    </location>
</feature>
<accession>A0A232LSS5</accession>
<comment type="subcellular location">
    <subcellularLocation>
        <location evidence="1 10">Endoplasmic reticulum membrane</location>
        <topology evidence="1 10">Multi-pass membrane protein</topology>
    </subcellularLocation>
</comment>
<evidence type="ECO:0000256" key="3">
    <source>
        <dbReference type="ARBA" id="ARBA00007063"/>
    </source>
</evidence>
<dbReference type="OrthoDB" id="497541at2759"/>
<evidence type="ECO:0000256" key="5">
    <source>
        <dbReference type="ARBA" id="ARBA00022679"/>
    </source>
</evidence>
<dbReference type="Pfam" id="PF03901">
    <property type="entry name" value="Glyco_transf_22"/>
    <property type="match status" value="1"/>
</dbReference>
<feature type="transmembrane region" description="Helical" evidence="10">
    <location>
        <begin position="111"/>
        <end position="131"/>
    </location>
</feature>
<evidence type="ECO:0000313" key="12">
    <source>
        <dbReference type="Proteomes" id="UP000243515"/>
    </source>
</evidence>
<comment type="caution">
    <text evidence="11">The sequence shown here is derived from an EMBL/GenBank/DDBJ whole genome shotgun (WGS) entry which is preliminary data.</text>
</comment>
<feature type="transmembrane region" description="Helical" evidence="10">
    <location>
        <begin position="388"/>
        <end position="415"/>
    </location>
</feature>
<dbReference type="PANTHER" id="PTHR22760">
    <property type="entry name" value="GLYCOSYLTRANSFERASE"/>
    <property type="match status" value="1"/>
</dbReference>
<evidence type="ECO:0000313" key="11">
    <source>
        <dbReference type="EMBL" id="OXV07078.1"/>
    </source>
</evidence>
<comment type="similarity">
    <text evidence="3 10">Belongs to the glycosyltransferase 22 family.</text>
</comment>
<gene>
    <name evidence="11" type="ORF">Egran_05161</name>
</gene>
<dbReference type="PANTHER" id="PTHR22760:SF2">
    <property type="entry name" value="ALPHA-1,2-MANNOSYLTRANSFERASE ALG9"/>
    <property type="match status" value="1"/>
</dbReference>
<dbReference type="UniPathway" id="UPA00378"/>
<keyword evidence="6 10" id="KW-0812">Transmembrane</keyword>
<feature type="transmembrane region" description="Helical" evidence="10">
    <location>
        <begin position="355"/>
        <end position="376"/>
    </location>
</feature>